<keyword evidence="3" id="KW-1185">Reference proteome</keyword>
<feature type="transmembrane region" description="Helical" evidence="1">
    <location>
        <begin position="38"/>
        <end position="57"/>
    </location>
</feature>
<evidence type="ECO:0000313" key="2">
    <source>
        <dbReference type="EMBL" id="GCF92195.1"/>
    </source>
</evidence>
<dbReference type="InterPro" id="IPR021315">
    <property type="entry name" value="Gap/Sap"/>
</dbReference>
<evidence type="ECO:0000313" key="3">
    <source>
        <dbReference type="Proteomes" id="UP000290567"/>
    </source>
</evidence>
<dbReference type="Proteomes" id="UP000290567">
    <property type="component" value="Unassembled WGS sequence"/>
</dbReference>
<feature type="transmembrane region" description="Helical" evidence="1">
    <location>
        <begin position="77"/>
        <end position="95"/>
    </location>
</feature>
<dbReference type="EMBL" id="BJCC01000001">
    <property type="protein sequence ID" value="GCF92195.1"/>
    <property type="molecule type" value="Genomic_DNA"/>
</dbReference>
<protein>
    <submittedName>
        <fullName evidence="2">Uncharacterized protein</fullName>
    </submittedName>
</protein>
<dbReference type="AlphaFoldDB" id="A0A4P5P391"/>
<dbReference type="Pfam" id="PF11139">
    <property type="entry name" value="SfLAP"/>
    <property type="match status" value="1"/>
</dbReference>
<feature type="transmembrane region" description="Helical" evidence="1">
    <location>
        <begin position="116"/>
        <end position="142"/>
    </location>
</feature>
<keyword evidence="1" id="KW-0812">Transmembrane</keyword>
<organism evidence="2 3">
    <name type="scientific">Enterococcus florum</name>
    <dbReference type="NCBI Taxonomy" id="2480627"/>
    <lineage>
        <taxon>Bacteria</taxon>
        <taxon>Bacillati</taxon>
        <taxon>Bacillota</taxon>
        <taxon>Bacilli</taxon>
        <taxon>Lactobacillales</taxon>
        <taxon>Enterococcaceae</taxon>
        <taxon>Enterococcus</taxon>
    </lineage>
</organism>
<dbReference type="RefSeq" id="WP_175579954.1">
    <property type="nucleotide sequence ID" value="NZ_BJCC01000001.1"/>
</dbReference>
<evidence type="ECO:0000256" key="1">
    <source>
        <dbReference type="SAM" id="Phobius"/>
    </source>
</evidence>
<accession>A0A4P5P391</accession>
<feature type="transmembrane region" description="Helical" evidence="1">
    <location>
        <begin position="193"/>
        <end position="219"/>
    </location>
</feature>
<gene>
    <name evidence="2" type="ORF">NRIC_00860</name>
</gene>
<feature type="transmembrane region" description="Helical" evidence="1">
    <location>
        <begin position="148"/>
        <end position="172"/>
    </location>
</feature>
<name>A0A4P5P391_9ENTE</name>
<reference evidence="3" key="1">
    <citation type="submission" date="2019-02" db="EMBL/GenBank/DDBJ databases">
        <title>Draft genome sequence of Enterococcus sp. Gos25-1.</title>
        <authorList>
            <person name="Tanaka N."/>
            <person name="Shiwa Y."/>
            <person name="Fujita N."/>
        </authorList>
    </citation>
    <scope>NUCLEOTIDE SEQUENCE [LARGE SCALE GENOMIC DNA]</scope>
    <source>
        <strain evidence="3">Gos25-1</strain>
    </source>
</reference>
<comment type="caution">
    <text evidence="2">The sequence shown here is derived from an EMBL/GenBank/DDBJ whole genome shotgun (WGS) entry which is preliminary data.</text>
</comment>
<sequence length="220" mass="25230">MFALVSATFVTSALDSLNPVAIAQQLSFQALSKNKRDIRGFILGIGLTNFLAGLLVYQGLNQLIQRFYHRMMSNYPFAVPVIALLSGTLLMVYLFKKKPVEEYKEKTISRLNMSKLFGLGIIACLLELTSALPYFAFLGILVSYQVGFFQLVAILFFYNLIYVAPLIVLYIFSIYFEERLTNFYHVFNRLIHWLLRVVVPPILFVIACCLLFYGTHYFIV</sequence>
<keyword evidence="1" id="KW-1133">Transmembrane helix</keyword>
<proteinExistence type="predicted"/>
<keyword evidence="1" id="KW-0472">Membrane</keyword>